<feature type="domain" description="DUF5723" evidence="2">
    <location>
        <begin position="95"/>
        <end position="405"/>
    </location>
</feature>
<proteinExistence type="predicted"/>
<dbReference type="Proteomes" id="UP001204376">
    <property type="component" value="Unassembled WGS sequence"/>
</dbReference>
<gene>
    <name evidence="3" type="ORF">NPE20_16045</name>
</gene>
<evidence type="ECO:0000313" key="3">
    <source>
        <dbReference type="EMBL" id="MCQ6959490.1"/>
    </source>
</evidence>
<dbReference type="RefSeq" id="WP_256539681.1">
    <property type="nucleotide sequence ID" value="NZ_JANHOH010000003.1"/>
</dbReference>
<evidence type="ECO:0000313" key="4">
    <source>
        <dbReference type="Proteomes" id="UP001204376"/>
    </source>
</evidence>
<keyword evidence="1" id="KW-0732">Signal</keyword>
<protein>
    <submittedName>
        <fullName evidence="3">DUF5723 family protein</fullName>
    </submittedName>
</protein>
<keyword evidence="4" id="KW-1185">Reference proteome</keyword>
<name>A0ABT1T4F0_9SPHI</name>
<accession>A0ABT1T4F0</accession>
<dbReference type="InterPro" id="IPR043781">
    <property type="entry name" value="DUF5723"/>
</dbReference>
<reference evidence="3 4" key="1">
    <citation type="submission" date="2022-07" db="EMBL/GenBank/DDBJ databases">
        <title>Mucilaginibacter sp. JC4.</title>
        <authorList>
            <person name="Le V."/>
            <person name="Ko S.-R."/>
            <person name="Ahn C.-Y."/>
            <person name="Oh H.-M."/>
        </authorList>
    </citation>
    <scope>NUCLEOTIDE SEQUENCE [LARGE SCALE GENOMIC DNA]</scope>
    <source>
        <strain evidence="3 4">JC4</strain>
    </source>
</reference>
<dbReference type="EMBL" id="JANHOH010000003">
    <property type="protein sequence ID" value="MCQ6959490.1"/>
    <property type="molecule type" value="Genomic_DNA"/>
</dbReference>
<feature type="chain" id="PRO_5045366835" evidence="1">
    <location>
        <begin position="20"/>
        <end position="481"/>
    </location>
</feature>
<evidence type="ECO:0000259" key="2">
    <source>
        <dbReference type="Pfam" id="PF18990"/>
    </source>
</evidence>
<dbReference type="Pfam" id="PF18990">
    <property type="entry name" value="DUF5723"/>
    <property type="match status" value="1"/>
</dbReference>
<evidence type="ECO:0000256" key="1">
    <source>
        <dbReference type="SAM" id="SignalP"/>
    </source>
</evidence>
<comment type="caution">
    <text evidence="3">The sequence shown here is derived from an EMBL/GenBank/DDBJ whole genome shotgun (WGS) entry which is preliminary data.</text>
</comment>
<organism evidence="3 4">
    <name type="scientific">Mucilaginibacter aquariorum</name>
    <dbReference type="NCBI Taxonomy" id="2967225"/>
    <lineage>
        <taxon>Bacteria</taxon>
        <taxon>Pseudomonadati</taxon>
        <taxon>Bacteroidota</taxon>
        <taxon>Sphingobacteriia</taxon>
        <taxon>Sphingobacteriales</taxon>
        <taxon>Sphingobacteriaceae</taxon>
        <taxon>Mucilaginibacter</taxon>
    </lineage>
</organism>
<sequence length="481" mass="54398">MKYFLLVICFLFISVKTFSQQFSQYNTGTLFDSFENPAQAVFIPDTSNKIAFNFFIPNFNSNLYVTGNAQVPLKSRAFTGRYLNTGLTIGENRFSRANANANIYLIMFKVFNSLDGNQEVGVSVQTRAEGRGLFTDETLLLLNGSNGFTNNDYSNIFNNSYTAQSYHQISVTYREKISKKFALGIKLSGLLGIQYQQLRIDQSHITFNRANDAADITLQGRYRINYTSGDFDKHDLLPSFKSPGAAISIGTALRTRDNFNLQLNVKDLGFIHWNKRSRVSDFNTMRTAPDISTARREDNLYATTYQIIRSADEIQSFVTPTNGIIELSANKLYWLDYDKRLRYSPTFILQKEVFYDGYTAALVNPIQYNNLVGTLTASYNNYGIFNAGLQFMVKSPNVEFYIGSDRIMQSASFLGAARKSDSQINKNAAYSGADFFLGFSLKFGRLIEHPLNSSYMPLGDRPGFITRIWNGIFHPGRDDGD</sequence>
<feature type="signal peptide" evidence="1">
    <location>
        <begin position="1"/>
        <end position="19"/>
    </location>
</feature>